<name>A0A3M3Y340_PSEFL</name>
<protein>
    <submittedName>
        <fullName evidence="1">Transposase Tn3</fullName>
    </submittedName>
</protein>
<proteinExistence type="predicted"/>
<dbReference type="EMBL" id="LS483372">
    <property type="protein sequence ID" value="SQF89536.1"/>
    <property type="molecule type" value="Genomic_DNA"/>
</dbReference>
<dbReference type="AlphaFoldDB" id="A0A3M3Y340"/>
<dbReference type="Pfam" id="PF01526">
    <property type="entry name" value="DDE_Tnp_Tn3"/>
    <property type="match status" value="1"/>
</dbReference>
<reference evidence="1 2" key="1">
    <citation type="submission" date="2018-06" db="EMBL/GenBank/DDBJ databases">
        <authorList>
            <consortium name="Pathogen Informatics"/>
            <person name="Doyle S."/>
        </authorList>
    </citation>
    <scope>NUCLEOTIDE SEQUENCE [LARGE SCALE GENOMIC DNA]</scope>
    <source>
        <strain evidence="1 2">NCTC10038</strain>
    </source>
</reference>
<evidence type="ECO:0000313" key="2">
    <source>
        <dbReference type="Proteomes" id="UP000248640"/>
    </source>
</evidence>
<dbReference type="GO" id="GO:0004803">
    <property type="term" value="F:transposase activity"/>
    <property type="evidence" value="ECO:0007669"/>
    <property type="project" value="InterPro"/>
</dbReference>
<sequence>MVYHESDLRIEEHYTDTAGFTDHVSSLMHLLGFRLALLIRDLGEAKLYVQQSVQDYPTLRPVIGGTLNIKHFRAH</sequence>
<dbReference type="GO" id="GO:0006313">
    <property type="term" value="P:DNA transposition"/>
    <property type="evidence" value="ECO:0007669"/>
    <property type="project" value="InterPro"/>
</dbReference>
<accession>A0A3M3Y340</accession>
<organism evidence="1 2">
    <name type="scientific">Pseudomonas fluorescens</name>
    <dbReference type="NCBI Taxonomy" id="294"/>
    <lineage>
        <taxon>Bacteria</taxon>
        <taxon>Pseudomonadati</taxon>
        <taxon>Pseudomonadota</taxon>
        <taxon>Gammaproteobacteria</taxon>
        <taxon>Pseudomonadales</taxon>
        <taxon>Pseudomonadaceae</taxon>
        <taxon>Pseudomonas</taxon>
    </lineage>
</organism>
<dbReference type="InterPro" id="IPR002513">
    <property type="entry name" value="Tn3_Tnp_DDE_dom"/>
</dbReference>
<dbReference type="Proteomes" id="UP000248640">
    <property type="component" value="Chromosome 1"/>
</dbReference>
<gene>
    <name evidence="1" type="ORF">NCTC10038_00919</name>
</gene>
<evidence type="ECO:0000313" key="1">
    <source>
        <dbReference type="EMBL" id="SQF89536.1"/>
    </source>
</evidence>